<dbReference type="InterPro" id="IPR017754">
    <property type="entry name" value="Agmatine_deiminase"/>
</dbReference>
<evidence type="ECO:0000313" key="4">
    <source>
        <dbReference type="Proteomes" id="UP000237749"/>
    </source>
</evidence>
<feature type="active site" description="Amidino-cysteine intermediate" evidence="2">
    <location>
        <position position="357"/>
    </location>
</feature>
<evidence type="ECO:0000313" key="3">
    <source>
        <dbReference type="EMBL" id="PPK78490.1"/>
    </source>
</evidence>
<dbReference type="GO" id="GO:0047632">
    <property type="term" value="F:agmatine deiminase activity"/>
    <property type="evidence" value="ECO:0007669"/>
    <property type="project" value="UniProtKB-UniRule"/>
</dbReference>
<dbReference type="GO" id="GO:0009446">
    <property type="term" value="P:putrescine biosynthetic process"/>
    <property type="evidence" value="ECO:0007669"/>
    <property type="project" value="InterPro"/>
</dbReference>
<keyword evidence="4" id="KW-1185">Reference proteome</keyword>
<dbReference type="InterPro" id="IPR007466">
    <property type="entry name" value="Peptidyl-Arg-deiminase_porph"/>
</dbReference>
<dbReference type="OrthoDB" id="9808013at2"/>
<evidence type="ECO:0000256" key="1">
    <source>
        <dbReference type="ARBA" id="ARBA00022801"/>
    </source>
</evidence>
<keyword evidence="1 2" id="KW-0378">Hydrolase</keyword>
<dbReference type="GO" id="GO:0004668">
    <property type="term" value="F:protein-arginine deiminase activity"/>
    <property type="evidence" value="ECO:0007669"/>
    <property type="project" value="InterPro"/>
</dbReference>
<sequence>MRKRSTLPAEEGFYMPGEFEPHRGCIMIWPRRPGSWPYGAVKARKAFAEIAEAIADSEQLIMLTHEDSYDNARAMLSDRIEVMVMESDDAWARDVGPTFVKDKSGRVRGIDWQFNAWGGSFDGLYQDWEKDNLLAGRFCEKLGYEVYDAGHFVLEGGSIHSDGEGTVLVTESCLLSKGRNPLLTREQIEAKLKEYLGAEKIIWLKYGIYQDETNEHVDNVCAFVRPGEVVLAWTDDREDPQYEMSMEDLRILEKETDAKGRHFVVHKLPIPKIPVCITKEELAGFAFEPGEDEREPGERLAASYVNFYISNGGVIVPQFEDEHDREAVRILSGCFPERTIYPVYARDIIAGGGNIHCITQQIPKGEIDEKGNSCGSSDEVLPGR</sequence>
<dbReference type="Pfam" id="PF04371">
    <property type="entry name" value="PAD_porph"/>
    <property type="match status" value="1"/>
</dbReference>
<evidence type="ECO:0000256" key="2">
    <source>
        <dbReference type="HAMAP-Rule" id="MF_01841"/>
    </source>
</evidence>
<organism evidence="3 4">
    <name type="scientific">Lacrimispora xylanisolvens</name>
    <dbReference type="NCBI Taxonomy" id="384636"/>
    <lineage>
        <taxon>Bacteria</taxon>
        <taxon>Bacillati</taxon>
        <taxon>Bacillota</taxon>
        <taxon>Clostridia</taxon>
        <taxon>Lachnospirales</taxon>
        <taxon>Lachnospiraceae</taxon>
        <taxon>Lacrimispora</taxon>
    </lineage>
</organism>
<dbReference type="Gene3D" id="3.75.10.10">
    <property type="entry name" value="L-arginine/glycine Amidinotransferase, Chain A"/>
    <property type="match status" value="1"/>
</dbReference>
<protein>
    <recommendedName>
        <fullName evidence="2">Putative agmatine deiminase</fullName>
        <ecNumber evidence="2">3.5.3.12</ecNumber>
    </recommendedName>
    <alternativeName>
        <fullName evidence="2">Agmatine iminohydrolase</fullName>
    </alternativeName>
</protein>
<dbReference type="EMBL" id="PTJA01000015">
    <property type="protein sequence ID" value="PPK78490.1"/>
    <property type="molecule type" value="Genomic_DNA"/>
</dbReference>
<dbReference type="EC" id="3.5.3.12" evidence="2"/>
<comment type="caution">
    <text evidence="3">The sequence shown here is derived from an EMBL/GenBank/DDBJ whole genome shotgun (WGS) entry which is preliminary data.</text>
</comment>
<accession>A0A2S6HLW4</accession>
<dbReference type="HAMAP" id="MF_01841">
    <property type="entry name" value="Agmatine_deimin"/>
    <property type="match status" value="1"/>
</dbReference>
<dbReference type="RefSeq" id="WP_104439220.1">
    <property type="nucleotide sequence ID" value="NZ_PTJA01000015.1"/>
</dbReference>
<dbReference type="NCBIfam" id="TIGR03380">
    <property type="entry name" value="agmatine_aguA"/>
    <property type="match status" value="1"/>
</dbReference>
<dbReference type="NCBIfam" id="NF010070">
    <property type="entry name" value="PRK13551.1"/>
    <property type="match status" value="1"/>
</dbReference>
<gene>
    <name evidence="2" type="primary">aguA</name>
    <name evidence="3" type="ORF">BXY41_115165</name>
</gene>
<comment type="catalytic activity">
    <reaction evidence="2">
        <text>agmatine + H2O = N-carbamoylputrescine + NH4(+)</text>
        <dbReference type="Rhea" id="RHEA:18037"/>
        <dbReference type="ChEBI" id="CHEBI:15377"/>
        <dbReference type="ChEBI" id="CHEBI:28938"/>
        <dbReference type="ChEBI" id="CHEBI:58145"/>
        <dbReference type="ChEBI" id="CHEBI:58318"/>
        <dbReference type="EC" id="3.5.3.12"/>
    </reaction>
</comment>
<dbReference type="Proteomes" id="UP000237749">
    <property type="component" value="Unassembled WGS sequence"/>
</dbReference>
<dbReference type="PANTHER" id="PTHR31377">
    <property type="entry name" value="AGMATINE DEIMINASE-RELATED"/>
    <property type="match status" value="1"/>
</dbReference>
<dbReference type="SUPFAM" id="SSF55909">
    <property type="entry name" value="Pentein"/>
    <property type="match status" value="1"/>
</dbReference>
<dbReference type="AlphaFoldDB" id="A0A2S6HLW4"/>
<comment type="similarity">
    <text evidence="2">Belongs to the agmatine deiminase family.</text>
</comment>
<name>A0A2S6HLW4_9FIRM</name>
<reference evidence="3 4" key="1">
    <citation type="submission" date="2018-02" db="EMBL/GenBank/DDBJ databases">
        <title>Genomic Encyclopedia of Archaeal and Bacterial Type Strains, Phase II (KMG-II): from individual species to whole genera.</title>
        <authorList>
            <person name="Goeker M."/>
        </authorList>
    </citation>
    <scope>NUCLEOTIDE SEQUENCE [LARGE SCALE GENOMIC DNA]</scope>
    <source>
        <strain evidence="3 4">DSM 3808</strain>
    </source>
</reference>
<proteinExistence type="inferred from homology"/>
<dbReference type="PANTHER" id="PTHR31377:SF0">
    <property type="entry name" value="AGMATINE DEIMINASE-RELATED"/>
    <property type="match status" value="1"/>
</dbReference>